<keyword evidence="1" id="KW-0472">Membrane</keyword>
<dbReference type="RefSeq" id="WP_021289872.1">
    <property type="nucleotide sequence ID" value="NZ_BNER01000001.1"/>
</dbReference>
<name>A0A024Q7P9_9BACI</name>
<feature type="transmembrane region" description="Helical" evidence="1">
    <location>
        <begin position="9"/>
        <end position="28"/>
    </location>
</feature>
<accession>A0A024Q7P9</accession>
<comment type="caution">
    <text evidence="2">The sequence shown here is derived from an EMBL/GenBank/DDBJ whole genome shotgun (WGS) entry which is preliminary data.</text>
</comment>
<dbReference type="STRING" id="1462526.BN990_00524"/>
<gene>
    <name evidence="2" type="ORF">BN990_00524</name>
</gene>
<reference evidence="3" key="2">
    <citation type="submission" date="2014-05" db="EMBL/GenBank/DDBJ databases">
        <title>Draft genome sequence of Virgibacillus massiliensis Vm-5.</title>
        <authorList>
            <person name="Khelaifia S."/>
            <person name="Croce O."/>
            <person name="Lagier J.C."/>
            <person name="Raoult D."/>
        </authorList>
    </citation>
    <scope>NUCLEOTIDE SEQUENCE [LARGE SCALE GENOMIC DNA]</scope>
    <source>
        <strain evidence="3">Vm-5</strain>
    </source>
</reference>
<keyword evidence="3" id="KW-1185">Reference proteome</keyword>
<evidence type="ECO:0000313" key="2">
    <source>
        <dbReference type="EMBL" id="CDQ38255.1"/>
    </source>
</evidence>
<feature type="transmembrane region" description="Helical" evidence="1">
    <location>
        <begin position="66"/>
        <end position="82"/>
    </location>
</feature>
<keyword evidence="1" id="KW-1133">Transmembrane helix</keyword>
<evidence type="ECO:0008006" key="4">
    <source>
        <dbReference type="Google" id="ProtNLM"/>
    </source>
</evidence>
<evidence type="ECO:0000313" key="3">
    <source>
        <dbReference type="Proteomes" id="UP000028875"/>
    </source>
</evidence>
<evidence type="ECO:0000256" key="1">
    <source>
        <dbReference type="SAM" id="Phobius"/>
    </source>
</evidence>
<protein>
    <recommendedName>
        <fullName evidence="4">DUF4181 domain-containing protein</fullName>
    </recommendedName>
</protein>
<dbReference type="AlphaFoldDB" id="A0A024Q7P9"/>
<organism evidence="2 3">
    <name type="scientific">Virgibacillus massiliensis</name>
    <dbReference type="NCBI Taxonomy" id="1462526"/>
    <lineage>
        <taxon>Bacteria</taxon>
        <taxon>Bacillati</taxon>
        <taxon>Bacillota</taxon>
        <taxon>Bacilli</taxon>
        <taxon>Bacillales</taxon>
        <taxon>Bacillaceae</taxon>
        <taxon>Virgibacillus</taxon>
    </lineage>
</organism>
<reference evidence="2 3" key="1">
    <citation type="submission" date="2014-03" db="EMBL/GenBank/DDBJ databases">
        <authorList>
            <person name="Urmite Genomes U."/>
        </authorList>
    </citation>
    <scope>NUCLEOTIDE SEQUENCE [LARGE SCALE GENOMIC DNA]</scope>
    <source>
        <strain evidence="2 3">Vm-5</strain>
    </source>
</reference>
<feature type="transmembrane region" description="Helical" evidence="1">
    <location>
        <begin position="34"/>
        <end position="54"/>
    </location>
</feature>
<keyword evidence="1" id="KW-0812">Transmembrane</keyword>
<dbReference type="Proteomes" id="UP000028875">
    <property type="component" value="Unassembled WGS sequence"/>
</dbReference>
<dbReference type="eggNOG" id="ENOG50308QK">
    <property type="taxonomic scope" value="Bacteria"/>
</dbReference>
<dbReference type="OrthoDB" id="2973734at2"/>
<dbReference type="EMBL" id="CCDP010000001">
    <property type="protein sequence ID" value="CDQ38255.1"/>
    <property type="molecule type" value="Genomic_DNA"/>
</dbReference>
<sequence>MKRPYEKFILIELISLIGAAVIGLIAMIKAYTVLIFFCILLVIVSLACDAWIDWNTYKSQHALKQAARALLILLFSIFFVFQL</sequence>
<proteinExistence type="predicted"/>